<protein>
    <recommendedName>
        <fullName evidence="1">Peptidase M60 domain-containing protein</fullName>
    </recommendedName>
</protein>
<sequence>MLLMSSASAAPWPAAFEPASSALLSGVIGSLGCCSDKLPGAFALWSPDAFPVVLGAQNSLPVVVAAAPSAGPRVVGFAHEGLVSDSLAAPADTTPSARSNIDKLVLNALRWLAWDRTRVRIAYLTNPDHAPRWTAAVSRLQTALNASSPGPALSSNWTSVNITSFLATNIQYDMLIVDAYQYTMNAGQAAAITNWLRAGPKRSLLVVGHAWYWGQSNANANLFTALSVNQLLWPYGIVLTRNSQASLQDASVEARMTYPYFGGQTAVLNLIEQLQGSANLVELTYEEKAAVYQGVVQFLNILPRRTDLASAAMLSQIYAYLDIAQLSYSAWSSWAAPGAAAPNWAALTLTGNQGDKLAASLSIFNTHRATLLRGIPGRPVTGAVNHATYRIWAPFAWPIALADESEPVAVASTPLTGGRVVALGSEVPVYNYLVARDADAVDALVINSFRWLGYNLTARTIRICSEDASRMAQIVLGLRAQAAAGVNITATTISLDSLNAANCEILFIDLNVNLTPNRINLIKNFLRASNKGLMVAGFTWYPWYKGPSTNPLTSAPHNKLLYDMGFWGLPFYRWGPMAVPAATSLNDPTVWWIQQNAWYLTMQLLREKYGGPAFYGYSTTIARLKLFIQQLPARTDPAFAAMGLGPMFASVFTARRKNRNLTLAGDAVMDLTTAHPGDWLDVYLDSWVCRTADMGDPTWLSRFAASYPGVVGANSLPRTIAVSIDGGNLYKLNNTKFRGDTLDTWRSTGAWFSPTPGKSTVLTVSPNAVNKGLMVQIGSHTDDFSDRSYWSRVPLIYNRFPITSISTTIANPMGGLIYIVLPVNTSVGPIDVTLTNVHRAPRYVHGKTNLAQWNSVRNLPVPWTEFESPTNIILQVPSKNAKTVDDPVALMTHWDKVIDSMTWLSGNIRFRAERFSLDIDTLYGWMYASYPIQTYGAWGPFHEIGHMHQWWPMEFRGTSEASVNLFTLYALEATGVKVENVPDRLDRSFLFPIRSCYFRNTPNPADLAKRTPPNWMNEWGTWVGLDTYLQLKEGFGGWDFIRRVFAYYISSNVIPADDAASVQLFIRTTSRLANRNLVPFFEIWGFPIDAATRTFAAAYPAWTTNPMLTWKPSAVDPVGCIGSMGRRRV</sequence>
<dbReference type="PROSITE" id="PS51723">
    <property type="entry name" value="PEPTIDASE_M60"/>
    <property type="match status" value="1"/>
</dbReference>
<dbReference type="InterPro" id="IPR035423">
    <property type="entry name" value="M60-like_N"/>
</dbReference>
<evidence type="ECO:0000259" key="1">
    <source>
        <dbReference type="PROSITE" id="PS51723"/>
    </source>
</evidence>
<comment type="caution">
    <text evidence="2">The sequence shown here is derived from an EMBL/GenBank/DDBJ whole genome shotgun (WGS) entry which is preliminary data.</text>
</comment>
<dbReference type="InterPro" id="IPR051244">
    <property type="entry name" value="TCAF"/>
</dbReference>
<dbReference type="OrthoDB" id="530844at2759"/>
<dbReference type="SMART" id="SM01276">
    <property type="entry name" value="M60-like"/>
    <property type="match status" value="1"/>
</dbReference>
<dbReference type="InterPro" id="IPR042279">
    <property type="entry name" value="Pep_M60_3"/>
</dbReference>
<accession>A0A835XSS3</accession>
<keyword evidence="3" id="KW-1185">Reference proteome</keyword>
<dbReference type="AlphaFoldDB" id="A0A835XSS3"/>
<dbReference type="Proteomes" id="UP000612055">
    <property type="component" value="Unassembled WGS sequence"/>
</dbReference>
<dbReference type="InterPro" id="IPR031161">
    <property type="entry name" value="Peptidase_M60_dom"/>
</dbReference>
<evidence type="ECO:0000313" key="2">
    <source>
        <dbReference type="EMBL" id="KAG2489015.1"/>
    </source>
</evidence>
<organism evidence="2 3">
    <name type="scientific">Edaphochlamys debaryana</name>
    <dbReference type="NCBI Taxonomy" id="47281"/>
    <lineage>
        <taxon>Eukaryota</taxon>
        <taxon>Viridiplantae</taxon>
        <taxon>Chlorophyta</taxon>
        <taxon>core chlorophytes</taxon>
        <taxon>Chlorophyceae</taxon>
        <taxon>CS clade</taxon>
        <taxon>Chlamydomonadales</taxon>
        <taxon>Chlamydomonadales incertae sedis</taxon>
        <taxon>Edaphochlamys</taxon>
    </lineage>
</organism>
<dbReference type="Pfam" id="PF17291">
    <property type="entry name" value="M60-like_N"/>
    <property type="match status" value="1"/>
</dbReference>
<dbReference type="Gene3D" id="3.40.390.80">
    <property type="entry name" value="Peptidase M60, enhancin-like domain 2"/>
    <property type="match status" value="1"/>
</dbReference>
<dbReference type="EMBL" id="JAEHOE010000077">
    <property type="protein sequence ID" value="KAG2489015.1"/>
    <property type="molecule type" value="Genomic_DNA"/>
</dbReference>
<name>A0A835XSS3_9CHLO</name>
<dbReference type="PANTHER" id="PTHR15730">
    <property type="entry name" value="EXPERIMENTAL AUTOIMMUNE PROSTATITIS ANTIGEN 2-RELATED"/>
    <property type="match status" value="1"/>
</dbReference>
<feature type="domain" description="Peptidase M60" evidence="1">
    <location>
        <begin position="743"/>
        <end position="1036"/>
    </location>
</feature>
<dbReference type="Pfam" id="PF13402">
    <property type="entry name" value="Peptidase_M60"/>
    <property type="match status" value="1"/>
</dbReference>
<gene>
    <name evidence="2" type="ORF">HYH03_012453</name>
</gene>
<reference evidence="2" key="1">
    <citation type="journal article" date="2020" name="bioRxiv">
        <title>Comparative genomics of Chlamydomonas.</title>
        <authorList>
            <person name="Craig R.J."/>
            <person name="Hasan A.R."/>
            <person name="Ness R.W."/>
            <person name="Keightley P.D."/>
        </authorList>
    </citation>
    <scope>NUCLEOTIDE SEQUENCE</scope>
    <source>
        <strain evidence="2">CCAP 11/70</strain>
    </source>
</reference>
<dbReference type="PANTHER" id="PTHR15730:SF5">
    <property type="entry name" value="SI:CH211-210B2.2-RELATED"/>
    <property type="match status" value="1"/>
</dbReference>
<dbReference type="Gene3D" id="1.10.390.30">
    <property type="entry name" value="Peptidase M60, enhancin-like domain 3"/>
    <property type="match status" value="1"/>
</dbReference>
<proteinExistence type="predicted"/>
<evidence type="ECO:0000313" key="3">
    <source>
        <dbReference type="Proteomes" id="UP000612055"/>
    </source>
</evidence>